<dbReference type="InterPro" id="IPR035952">
    <property type="entry name" value="Rhomboid-like_sf"/>
</dbReference>
<evidence type="ECO:0000256" key="1">
    <source>
        <dbReference type="ARBA" id="ARBA00004477"/>
    </source>
</evidence>
<keyword evidence="4 7" id="KW-0256">Endoplasmic reticulum</keyword>
<dbReference type="EMBL" id="JAAAIM010001216">
    <property type="protein sequence ID" value="KAG0281006.1"/>
    <property type="molecule type" value="Genomic_DNA"/>
</dbReference>
<feature type="transmembrane region" description="Helical" evidence="7">
    <location>
        <begin position="57"/>
        <end position="78"/>
    </location>
</feature>
<sequence>MPENELVAAYKSVPIITRTMLTATTIISIGVAVHLVSFNLVYLNWSLIFYRFQIQRLFTPFFYTGVNFSFLFDLYFLYTYGTQLENSTYAGRSADFAWFIIFTSISSSIVAHYMGYVVLFQSLLLSVIYLWSQANSDRIVSFMFGVQFKAVYFPWVLVAYNAVMMGAVIPWTMLIGIASAHLYYFLDSVYPAMGGPKLIPTPGLLYRLLPAQEVAGAGFTAGGGTASVLRAAGRQGGTAAAETAGHRWGTGNRLG</sequence>
<comment type="function">
    <text evidence="7">May be involved in the degradation of misfolded endoplasmic reticulum (ER) luminal proteins.</text>
</comment>
<evidence type="ECO:0000256" key="4">
    <source>
        <dbReference type="ARBA" id="ARBA00022824"/>
    </source>
</evidence>
<evidence type="ECO:0000313" key="9">
    <source>
        <dbReference type="Proteomes" id="UP001194696"/>
    </source>
</evidence>
<name>A0ABQ7JMS6_9FUNG</name>
<dbReference type="SUPFAM" id="SSF144091">
    <property type="entry name" value="Rhomboid-like"/>
    <property type="match status" value="1"/>
</dbReference>
<dbReference type="Pfam" id="PF04511">
    <property type="entry name" value="DER1"/>
    <property type="match status" value="1"/>
</dbReference>
<evidence type="ECO:0000256" key="5">
    <source>
        <dbReference type="ARBA" id="ARBA00022989"/>
    </source>
</evidence>
<accession>A0ABQ7JMS6</accession>
<reference evidence="8 9" key="1">
    <citation type="journal article" date="2020" name="Fungal Divers.">
        <title>Resolving the Mortierellaceae phylogeny through synthesis of multi-gene phylogenetics and phylogenomics.</title>
        <authorList>
            <person name="Vandepol N."/>
            <person name="Liber J."/>
            <person name="Desiro A."/>
            <person name="Na H."/>
            <person name="Kennedy M."/>
            <person name="Barry K."/>
            <person name="Grigoriev I.V."/>
            <person name="Miller A.N."/>
            <person name="O'Donnell K."/>
            <person name="Stajich J.E."/>
            <person name="Bonito G."/>
        </authorList>
    </citation>
    <scope>NUCLEOTIDE SEQUENCE [LARGE SCALE GENOMIC DNA]</scope>
    <source>
        <strain evidence="8 9">AD045</strain>
    </source>
</reference>
<evidence type="ECO:0000256" key="3">
    <source>
        <dbReference type="ARBA" id="ARBA00022692"/>
    </source>
</evidence>
<comment type="caution">
    <text evidence="7">Lacks conserved residue(s) required for the propagation of feature annotation.</text>
</comment>
<comment type="similarity">
    <text evidence="2 7">Belongs to the derlin family.</text>
</comment>
<organism evidence="8 9">
    <name type="scientific">Linnemannia gamsii</name>
    <dbReference type="NCBI Taxonomy" id="64522"/>
    <lineage>
        <taxon>Eukaryota</taxon>
        <taxon>Fungi</taxon>
        <taxon>Fungi incertae sedis</taxon>
        <taxon>Mucoromycota</taxon>
        <taxon>Mortierellomycotina</taxon>
        <taxon>Mortierellomycetes</taxon>
        <taxon>Mortierellales</taxon>
        <taxon>Mortierellaceae</taxon>
        <taxon>Linnemannia</taxon>
    </lineage>
</organism>
<dbReference type="PANTHER" id="PTHR11009">
    <property type="entry name" value="DER1-LIKE PROTEIN, DERLIN"/>
    <property type="match status" value="1"/>
</dbReference>
<evidence type="ECO:0000313" key="8">
    <source>
        <dbReference type="EMBL" id="KAG0281006.1"/>
    </source>
</evidence>
<comment type="subcellular location">
    <subcellularLocation>
        <location evidence="1 7">Endoplasmic reticulum membrane</location>
        <topology evidence="1 7">Multi-pass membrane protein</topology>
    </subcellularLocation>
</comment>
<evidence type="ECO:0000256" key="2">
    <source>
        <dbReference type="ARBA" id="ARBA00008917"/>
    </source>
</evidence>
<dbReference type="Proteomes" id="UP001194696">
    <property type="component" value="Unassembled WGS sequence"/>
</dbReference>
<feature type="transmembrane region" description="Helical" evidence="7">
    <location>
        <begin position="98"/>
        <end position="130"/>
    </location>
</feature>
<comment type="caution">
    <text evidence="8">The sequence shown here is derived from an EMBL/GenBank/DDBJ whole genome shotgun (WGS) entry which is preliminary data.</text>
</comment>
<evidence type="ECO:0000256" key="6">
    <source>
        <dbReference type="ARBA" id="ARBA00023136"/>
    </source>
</evidence>
<dbReference type="InterPro" id="IPR007599">
    <property type="entry name" value="DER1"/>
</dbReference>
<protein>
    <recommendedName>
        <fullName evidence="7">Derlin</fullName>
    </recommendedName>
</protein>
<keyword evidence="5 7" id="KW-1133">Transmembrane helix</keyword>
<keyword evidence="3 7" id="KW-0812">Transmembrane</keyword>
<gene>
    <name evidence="8" type="primary">DERL1</name>
    <name evidence="8" type="ORF">BGZ96_001331</name>
</gene>
<evidence type="ECO:0000256" key="7">
    <source>
        <dbReference type="RuleBase" id="RU363059"/>
    </source>
</evidence>
<keyword evidence="9" id="KW-1185">Reference proteome</keyword>
<proteinExistence type="inferred from homology"/>
<keyword evidence="6 7" id="KW-0472">Membrane</keyword>
<feature type="transmembrane region" description="Helical" evidence="7">
    <location>
        <begin position="20"/>
        <end position="45"/>
    </location>
</feature>